<name>A0A1M6EYW6_9FLAO</name>
<reference evidence="2 3" key="1">
    <citation type="submission" date="2016-11" db="EMBL/GenBank/DDBJ databases">
        <authorList>
            <person name="Jaros S."/>
            <person name="Januszkiewicz K."/>
            <person name="Wedrychowicz H."/>
        </authorList>
    </citation>
    <scope>NUCLEOTIDE SEQUENCE [LARGE SCALE GENOMIC DNA]</scope>
    <source>
        <strain evidence="2 3">DSM 22807</strain>
    </source>
</reference>
<protein>
    <submittedName>
        <fullName evidence="2">Uroporphyrinogen-III synthase</fullName>
    </submittedName>
</protein>
<sequence length="217" mass="24677">MKTILSTKKLTEKLKVKLENKGFLVVEKKFIKTKTIKFSIENLNENLIFTSKNAVKSILTLKKEISNKKVFCVGSKTKKLLEKNGFEVIASAENAKDLAEKISQDFSSLHFTFFCGTIRKATLPQILKKNNIELNEIVVYKTVLKPHKIETKIDGILFFSPSAIESFLQENELNETICFCIGNTTAESLKNKTDKIIVSKKATIEALIKKCIKYYKE</sequence>
<dbReference type="GO" id="GO:0004852">
    <property type="term" value="F:uroporphyrinogen-III synthase activity"/>
    <property type="evidence" value="ECO:0007669"/>
    <property type="project" value="InterPro"/>
</dbReference>
<dbReference type="InterPro" id="IPR036108">
    <property type="entry name" value="4pyrrol_syn_uPrphyn_synt_sf"/>
</dbReference>
<proteinExistence type="predicted"/>
<dbReference type="RefSeq" id="WP_072782565.1">
    <property type="nucleotide sequence ID" value="NZ_FQZH01000001.1"/>
</dbReference>
<dbReference type="PANTHER" id="PTHR12390">
    <property type="entry name" value="UROPORPHYRINOGEN III SYNTHASE"/>
    <property type="match status" value="1"/>
</dbReference>
<dbReference type="EMBL" id="FQZH01000001">
    <property type="protein sequence ID" value="SHI90615.1"/>
    <property type="molecule type" value="Genomic_DNA"/>
</dbReference>
<evidence type="ECO:0000259" key="1">
    <source>
        <dbReference type="Pfam" id="PF02602"/>
    </source>
</evidence>
<gene>
    <name evidence="2" type="ORF">SAMN05444337_1081</name>
</gene>
<dbReference type="Gene3D" id="3.40.50.10090">
    <property type="match status" value="2"/>
</dbReference>
<dbReference type="AlphaFoldDB" id="A0A1M6EYW6"/>
<dbReference type="InterPro" id="IPR039793">
    <property type="entry name" value="UROS/Hem4"/>
</dbReference>
<dbReference type="GO" id="GO:0005829">
    <property type="term" value="C:cytosol"/>
    <property type="evidence" value="ECO:0007669"/>
    <property type="project" value="TreeGrafter"/>
</dbReference>
<dbReference type="CDD" id="cd06578">
    <property type="entry name" value="HemD"/>
    <property type="match status" value="1"/>
</dbReference>
<dbReference type="SUPFAM" id="SSF69618">
    <property type="entry name" value="HemD-like"/>
    <property type="match status" value="1"/>
</dbReference>
<dbReference type="STRING" id="683124.SAMN05444337_1081"/>
<accession>A0A1M6EYW6</accession>
<feature type="domain" description="Tetrapyrrole biosynthesis uroporphyrinogen III synthase" evidence="1">
    <location>
        <begin position="13"/>
        <end position="208"/>
    </location>
</feature>
<dbReference type="GO" id="GO:0006780">
    <property type="term" value="P:uroporphyrinogen III biosynthetic process"/>
    <property type="evidence" value="ECO:0007669"/>
    <property type="project" value="InterPro"/>
</dbReference>
<dbReference type="PANTHER" id="PTHR12390:SF0">
    <property type="entry name" value="UROPORPHYRINOGEN-III SYNTHASE"/>
    <property type="match status" value="1"/>
</dbReference>
<evidence type="ECO:0000313" key="2">
    <source>
        <dbReference type="EMBL" id="SHI90615.1"/>
    </source>
</evidence>
<organism evidence="2 3">
    <name type="scientific">Flavobacterium haoranii</name>
    <dbReference type="NCBI Taxonomy" id="683124"/>
    <lineage>
        <taxon>Bacteria</taxon>
        <taxon>Pseudomonadati</taxon>
        <taxon>Bacteroidota</taxon>
        <taxon>Flavobacteriia</taxon>
        <taxon>Flavobacteriales</taxon>
        <taxon>Flavobacteriaceae</taxon>
        <taxon>Flavobacterium</taxon>
    </lineage>
</organism>
<dbReference type="InterPro" id="IPR003754">
    <property type="entry name" value="4pyrrol_synth_uPrphyn_synth"/>
</dbReference>
<dbReference type="Proteomes" id="UP000184232">
    <property type="component" value="Unassembled WGS sequence"/>
</dbReference>
<dbReference type="Pfam" id="PF02602">
    <property type="entry name" value="HEM4"/>
    <property type="match status" value="1"/>
</dbReference>
<keyword evidence="3" id="KW-1185">Reference proteome</keyword>
<evidence type="ECO:0000313" key="3">
    <source>
        <dbReference type="Proteomes" id="UP000184232"/>
    </source>
</evidence>
<dbReference type="OrthoDB" id="1523900at2"/>